<organism evidence="2 3">
    <name type="scientific">Cyclocybe aegerita</name>
    <name type="common">Black poplar mushroom</name>
    <name type="synonym">Agrocybe aegerita</name>
    <dbReference type="NCBI Taxonomy" id="1973307"/>
    <lineage>
        <taxon>Eukaryota</taxon>
        <taxon>Fungi</taxon>
        <taxon>Dikarya</taxon>
        <taxon>Basidiomycota</taxon>
        <taxon>Agaricomycotina</taxon>
        <taxon>Agaricomycetes</taxon>
        <taxon>Agaricomycetidae</taxon>
        <taxon>Agaricales</taxon>
        <taxon>Agaricineae</taxon>
        <taxon>Bolbitiaceae</taxon>
        <taxon>Cyclocybe</taxon>
    </lineage>
</organism>
<feature type="compositionally biased region" description="Polar residues" evidence="1">
    <location>
        <begin position="1"/>
        <end position="21"/>
    </location>
</feature>
<comment type="caution">
    <text evidence="2">The sequence shown here is derived from an EMBL/GenBank/DDBJ whole genome shotgun (WGS) entry which is preliminary data.</text>
</comment>
<evidence type="ECO:0000256" key="1">
    <source>
        <dbReference type="SAM" id="MobiDB-lite"/>
    </source>
</evidence>
<dbReference type="Proteomes" id="UP000467700">
    <property type="component" value="Unassembled WGS sequence"/>
</dbReference>
<dbReference type="AlphaFoldDB" id="A0A8S0VUZ4"/>
<feature type="region of interest" description="Disordered" evidence="1">
    <location>
        <begin position="231"/>
        <end position="272"/>
    </location>
</feature>
<feature type="compositionally biased region" description="Basic and acidic residues" evidence="1">
    <location>
        <begin position="91"/>
        <end position="103"/>
    </location>
</feature>
<gene>
    <name evidence="2" type="ORF">AAE3_LOCUS13208</name>
</gene>
<proteinExistence type="predicted"/>
<feature type="region of interest" description="Disordered" evidence="1">
    <location>
        <begin position="71"/>
        <end position="115"/>
    </location>
</feature>
<protein>
    <recommendedName>
        <fullName evidence="4">BTB domain-containing protein</fullName>
    </recommendedName>
</protein>
<evidence type="ECO:0000313" key="3">
    <source>
        <dbReference type="Proteomes" id="UP000467700"/>
    </source>
</evidence>
<accession>A0A8S0VUZ4</accession>
<feature type="region of interest" description="Disordered" evidence="1">
    <location>
        <begin position="1"/>
        <end position="27"/>
    </location>
</feature>
<dbReference type="EMBL" id="CACVBS010000101">
    <property type="protein sequence ID" value="CAA7271150.1"/>
    <property type="molecule type" value="Genomic_DNA"/>
</dbReference>
<evidence type="ECO:0000313" key="2">
    <source>
        <dbReference type="EMBL" id="CAA7271150.1"/>
    </source>
</evidence>
<evidence type="ECO:0008006" key="4">
    <source>
        <dbReference type="Google" id="ProtNLM"/>
    </source>
</evidence>
<reference evidence="2 3" key="1">
    <citation type="submission" date="2020-01" db="EMBL/GenBank/DDBJ databases">
        <authorList>
            <person name="Gupta K D."/>
        </authorList>
    </citation>
    <scope>NUCLEOTIDE SEQUENCE [LARGE SCALE GENOMIC DNA]</scope>
</reference>
<feature type="compositionally biased region" description="Polar residues" evidence="1">
    <location>
        <begin position="241"/>
        <end position="269"/>
    </location>
</feature>
<name>A0A8S0VUZ4_CYCAE</name>
<feature type="compositionally biased region" description="Basic and acidic residues" evidence="1">
    <location>
        <begin position="73"/>
        <end position="83"/>
    </location>
</feature>
<sequence>MSQSHPMNSDSLPAQPSTPSTEGVLEGPSTIIRNHPIYFFEDGSLILDVEIQRFKVHHTLLSRHSRFFSSRLPTERGSAEHSTHSASTSVHKHDVKDESEGERPQALQRPPGSNGFHHVVLEPKLQVRVEDIEALFQHLYHDAPLGKDSPFSRIAGILRVSSPQQLDFPVLHSTAKSILQGMFPTDPETFTHTHPLHDALPIATDFHLPMIRKAILYSLVTTTDFDVSDTTPNADAVPSVDPQSEIQNSISGSTGVPTHASTGPNSDSIAPSVGASEFSSIADVAIPENTATPAPAGAIRRTALLSPADAETCMTLMTRLIEHFTPILFTPAATPHMACTDVFADTWMPLVIEPALADDGVYKPLETLERMKGIDWAKRGLCAECVLEKQEEWTEEQRVVWKHMDQWLGIDVEGESRET</sequence>
<dbReference type="OrthoDB" id="3249359at2759"/>
<keyword evidence="3" id="KW-1185">Reference proteome</keyword>